<dbReference type="InterPro" id="IPR013249">
    <property type="entry name" value="RNA_pol_sigma70_r4_t2"/>
</dbReference>
<dbReference type="InterPro" id="IPR007627">
    <property type="entry name" value="RNA_pol_sigma70_r2"/>
</dbReference>
<evidence type="ECO:0000256" key="2">
    <source>
        <dbReference type="ARBA" id="ARBA00023015"/>
    </source>
</evidence>
<keyword evidence="3" id="KW-0731">Sigma factor</keyword>
<dbReference type="InterPro" id="IPR039425">
    <property type="entry name" value="RNA_pol_sigma-70-like"/>
</dbReference>
<dbReference type="CDD" id="cd06171">
    <property type="entry name" value="Sigma70_r4"/>
    <property type="match status" value="1"/>
</dbReference>
<reference evidence="8 9" key="1">
    <citation type="submission" date="2018-10" db="EMBL/GenBank/DDBJ databases">
        <authorList>
            <person name="Chen W.-M."/>
        </authorList>
    </citation>
    <scope>NUCLEOTIDE SEQUENCE [LARGE SCALE GENOMIC DNA]</scope>
    <source>
        <strain evidence="8 9">THS-13</strain>
    </source>
</reference>
<dbReference type="SUPFAM" id="SSF88946">
    <property type="entry name" value="Sigma2 domain of RNA polymerase sigma factors"/>
    <property type="match status" value="1"/>
</dbReference>
<dbReference type="Proteomes" id="UP000282106">
    <property type="component" value="Unassembled WGS sequence"/>
</dbReference>
<evidence type="ECO:0000259" key="7">
    <source>
        <dbReference type="Pfam" id="PF08281"/>
    </source>
</evidence>
<dbReference type="Gene3D" id="1.10.1740.10">
    <property type="match status" value="1"/>
</dbReference>
<organism evidence="8 9">
    <name type="scientific">Stagnimonas aquatica</name>
    <dbReference type="NCBI Taxonomy" id="2689987"/>
    <lineage>
        <taxon>Bacteria</taxon>
        <taxon>Pseudomonadati</taxon>
        <taxon>Pseudomonadota</taxon>
        <taxon>Gammaproteobacteria</taxon>
        <taxon>Nevskiales</taxon>
        <taxon>Nevskiaceae</taxon>
        <taxon>Stagnimonas</taxon>
    </lineage>
</organism>
<dbReference type="GO" id="GO:0016987">
    <property type="term" value="F:sigma factor activity"/>
    <property type="evidence" value="ECO:0007669"/>
    <property type="project" value="UniProtKB-KW"/>
</dbReference>
<feature type="domain" description="RNA polymerase sigma-70 region 2" evidence="6">
    <location>
        <begin position="42"/>
        <end position="107"/>
    </location>
</feature>
<dbReference type="InterPro" id="IPR014284">
    <property type="entry name" value="RNA_pol_sigma-70_dom"/>
</dbReference>
<sequence length="204" mass="23513">MLAHAPLRREPLPMRPRLSVVSTETAAQLHAAPRKTIVETWFARHAQELGRFLRRYIRDERDIEDCVQETFLQVWRQEQRGGLNGDTQGYLFNAAINVARDRHRRDSARGGSQQHDSMQEELADERVADAESSAHWNEGLRRLEQALTGLRPSTRNVFLLYHLENLSYPDIARRLGITTRTVEREMARALAHCAGPVRPWLAED</sequence>
<evidence type="ECO:0000256" key="1">
    <source>
        <dbReference type="ARBA" id="ARBA00010641"/>
    </source>
</evidence>
<evidence type="ECO:0000313" key="8">
    <source>
        <dbReference type="EMBL" id="ROH88726.1"/>
    </source>
</evidence>
<comment type="similarity">
    <text evidence="1">Belongs to the sigma-70 factor family. ECF subfamily.</text>
</comment>
<dbReference type="SUPFAM" id="SSF88659">
    <property type="entry name" value="Sigma3 and sigma4 domains of RNA polymerase sigma factors"/>
    <property type="match status" value="1"/>
</dbReference>
<dbReference type="Gene3D" id="1.10.10.10">
    <property type="entry name" value="Winged helix-like DNA-binding domain superfamily/Winged helix DNA-binding domain"/>
    <property type="match status" value="1"/>
</dbReference>
<dbReference type="GO" id="GO:0006352">
    <property type="term" value="P:DNA-templated transcription initiation"/>
    <property type="evidence" value="ECO:0007669"/>
    <property type="project" value="InterPro"/>
</dbReference>
<dbReference type="Pfam" id="PF04542">
    <property type="entry name" value="Sigma70_r2"/>
    <property type="match status" value="1"/>
</dbReference>
<evidence type="ECO:0000259" key="6">
    <source>
        <dbReference type="Pfam" id="PF04542"/>
    </source>
</evidence>
<dbReference type="NCBIfam" id="TIGR02937">
    <property type="entry name" value="sigma70-ECF"/>
    <property type="match status" value="1"/>
</dbReference>
<accession>A0A3N0V7F1</accession>
<comment type="caution">
    <text evidence="8">The sequence shown here is derived from an EMBL/GenBank/DDBJ whole genome shotgun (WGS) entry which is preliminary data.</text>
</comment>
<dbReference type="GO" id="GO:0003677">
    <property type="term" value="F:DNA binding"/>
    <property type="evidence" value="ECO:0007669"/>
    <property type="project" value="InterPro"/>
</dbReference>
<gene>
    <name evidence="8" type="ORF">ED208_12990</name>
</gene>
<dbReference type="FunCoup" id="A0A3N0V7F1">
    <property type="interactions" value="101"/>
</dbReference>
<keyword evidence="2" id="KW-0805">Transcription regulation</keyword>
<dbReference type="Pfam" id="PF08281">
    <property type="entry name" value="Sigma70_r4_2"/>
    <property type="match status" value="1"/>
</dbReference>
<protein>
    <submittedName>
        <fullName evidence="8">Sigma-70 family RNA polymerase sigma factor</fullName>
    </submittedName>
</protein>
<evidence type="ECO:0000313" key="9">
    <source>
        <dbReference type="Proteomes" id="UP000282106"/>
    </source>
</evidence>
<feature type="region of interest" description="Disordered" evidence="5">
    <location>
        <begin position="102"/>
        <end position="123"/>
    </location>
</feature>
<evidence type="ECO:0000256" key="5">
    <source>
        <dbReference type="SAM" id="MobiDB-lite"/>
    </source>
</evidence>
<keyword evidence="4" id="KW-0804">Transcription</keyword>
<dbReference type="InParanoid" id="A0A3N0V7F1"/>
<dbReference type="EMBL" id="RJVO01000006">
    <property type="protein sequence ID" value="ROH88726.1"/>
    <property type="molecule type" value="Genomic_DNA"/>
</dbReference>
<dbReference type="PANTHER" id="PTHR43133:SF63">
    <property type="entry name" value="RNA POLYMERASE SIGMA FACTOR FECI-RELATED"/>
    <property type="match status" value="1"/>
</dbReference>
<evidence type="ECO:0000256" key="3">
    <source>
        <dbReference type="ARBA" id="ARBA00023082"/>
    </source>
</evidence>
<name>A0A3N0V7F1_9GAMM</name>
<proteinExistence type="inferred from homology"/>
<dbReference type="AlphaFoldDB" id="A0A3N0V7F1"/>
<dbReference type="InterPro" id="IPR036388">
    <property type="entry name" value="WH-like_DNA-bd_sf"/>
</dbReference>
<dbReference type="InterPro" id="IPR013325">
    <property type="entry name" value="RNA_pol_sigma_r2"/>
</dbReference>
<dbReference type="InterPro" id="IPR013324">
    <property type="entry name" value="RNA_pol_sigma_r3/r4-like"/>
</dbReference>
<feature type="domain" description="RNA polymerase sigma factor 70 region 4 type 2" evidence="7">
    <location>
        <begin position="141"/>
        <end position="193"/>
    </location>
</feature>
<keyword evidence="9" id="KW-1185">Reference proteome</keyword>
<dbReference type="PANTHER" id="PTHR43133">
    <property type="entry name" value="RNA POLYMERASE ECF-TYPE SIGMA FACTO"/>
    <property type="match status" value="1"/>
</dbReference>
<evidence type="ECO:0000256" key="4">
    <source>
        <dbReference type="ARBA" id="ARBA00023163"/>
    </source>
</evidence>